<reference evidence="9 10" key="1">
    <citation type="journal article" date="2018" name="IMA Fungus">
        <title>IMA Genome-F 9: Draft genome sequence of Annulohypoxylon stygium, Aspergillus mulundensis, Berkeleyomyces basicola (syn. Thielaviopsis basicola), Ceratocystis smalleyi, two Cercospora beticola strains, Coleophoma cylindrospora, Fusarium fracticaudum, Phialophora cf. hyalina, and Morchella septimelata.</title>
        <authorList>
            <person name="Wingfield B.D."/>
            <person name="Bills G.F."/>
            <person name="Dong Y."/>
            <person name="Huang W."/>
            <person name="Nel W.J."/>
            <person name="Swalarsk-Parry B.S."/>
            <person name="Vaghefi N."/>
            <person name="Wilken P.M."/>
            <person name="An Z."/>
            <person name="de Beer Z.W."/>
            <person name="De Vos L."/>
            <person name="Chen L."/>
            <person name="Duong T.A."/>
            <person name="Gao Y."/>
            <person name="Hammerbacher A."/>
            <person name="Kikkert J.R."/>
            <person name="Li Y."/>
            <person name="Li H."/>
            <person name="Li K."/>
            <person name="Li Q."/>
            <person name="Liu X."/>
            <person name="Ma X."/>
            <person name="Naidoo K."/>
            <person name="Pethybridge S.J."/>
            <person name="Sun J."/>
            <person name="Steenkamp E.T."/>
            <person name="van der Nest M.A."/>
            <person name="van Wyk S."/>
            <person name="Wingfield M.J."/>
            <person name="Xiong C."/>
            <person name="Yue Q."/>
            <person name="Zhang X."/>
        </authorList>
    </citation>
    <scope>NUCLEOTIDE SEQUENCE [LARGE SCALE GENOMIC DNA]</scope>
    <source>
        <strain evidence="9 10">BP6252</strain>
    </source>
</reference>
<dbReference type="EMBL" id="PDLM01000004">
    <property type="protein sequence ID" value="RDW79666.1"/>
    <property type="molecule type" value="Genomic_DNA"/>
</dbReference>
<dbReference type="GO" id="GO:0022904">
    <property type="term" value="P:respiratory electron transport chain"/>
    <property type="evidence" value="ECO:0007669"/>
    <property type="project" value="InterPro"/>
</dbReference>
<dbReference type="InterPro" id="IPR006806">
    <property type="entry name" value="NDUFA5"/>
</dbReference>
<evidence type="ECO:0000256" key="1">
    <source>
        <dbReference type="ARBA" id="ARBA00004443"/>
    </source>
</evidence>
<comment type="caution">
    <text evidence="9">The sequence shown here is derived from an EMBL/GenBank/DDBJ whole genome shotgun (WGS) entry which is preliminary data.</text>
</comment>
<sequence>MRRTCRLLAAVKPARYLESGTPTGLTGLFTHHAPRPTLMYLYSSTLDKLKEFPESSLYRTSTEAITKHRMQIVEATIPPGYEAWKAKAEKIIAENPEVFNTPAGGVDHDGGRHLKQMANGRVFVHTKIDKPYDEYSTEWDGEKAPTVLEGTRTTEERKYQSSLAAERPGDDSKTITWESEPALTAQQIEEVENKIGAGLIEEVIQVAEGELKLVDVMLKSKAWEDLEDKPVEGQWTYFTRDTATPPTQAPPQK</sequence>
<keyword evidence="9" id="KW-0830">Ubiquinone</keyword>
<evidence type="ECO:0000256" key="6">
    <source>
        <dbReference type="ARBA" id="ARBA00022982"/>
    </source>
</evidence>
<keyword evidence="4" id="KW-0679">Respiratory chain</keyword>
<evidence type="ECO:0000256" key="4">
    <source>
        <dbReference type="ARBA" id="ARBA00022660"/>
    </source>
</evidence>
<dbReference type="Proteomes" id="UP000256645">
    <property type="component" value="Unassembled WGS sequence"/>
</dbReference>
<dbReference type="STRING" id="1849047.A0A3D8S051"/>
<evidence type="ECO:0000313" key="10">
    <source>
        <dbReference type="Proteomes" id="UP000256645"/>
    </source>
</evidence>
<dbReference type="Pfam" id="PF04716">
    <property type="entry name" value="ETC_C1_NDUFA5"/>
    <property type="match status" value="1"/>
</dbReference>
<keyword evidence="7" id="KW-0496">Mitochondrion</keyword>
<keyword evidence="5" id="KW-0999">Mitochondrion inner membrane</keyword>
<gene>
    <name evidence="9" type="ORF">BP6252_04304</name>
</gene>
<dbReference type="PANTHER" id="PTHR12653:SF0">
    <property type="entry name" value="NADH DEHYDROGENASE [UBIQUINONE] 1 ALPHA SUBCOMPLEX SUBUNIT 5"/>
    <property type="match status" value="1"/>
</dbReference>
<keyword evidence="10" id="KW-1185">Reference proteome</keyword>
<dbReference type="OrthoDB" id="286811at2759"/>
<dbReference type="AlphaFoldDB" id="A0A3D8S051"/>
<protein>
    <submittedName>
        <fullName evidence="9">NADH-ubiquinone oxidoreductase subunit 3</fullName>
    </submittedName>
</protein>
<keyword evidence="6" id="KW-0249">Electron transport</keyword>
<evidence type="ECO:0000256" key="3">
    <source>
        <dbReference type="ARBA" id="ARBA00022448"/>
    </source>
</evidence>
<organism evidence="9 10">
    <name type="scientific">Coleophoma cylindrospora</name>
    <dbReference type="NCBI Taxonomy" id="1849047"/>
    <lineage>
        <taxon>Eukaryota</taxon>
        <taxon>Fungi</taxon>
        <taxon>Dikarya</taxon>
        <taxon>Ascomycota</taxon>
        <taxon>Pezizomycotina</taxon>
        <taxon>Leotiomycetes</taxon>
        <taxon>Helotiales</taxon>
        <taxon>Dermateaceae</taxon>
        <taxon>Coleophoma</taxon>
    </lineage>
</organism>
<accession>A0A3D8S051</accession>
<dbReference type="PANTHER" id="PTHR12653">
    <property type="entry name" value="NADH-UBIQUINONE OXIDOREDUCTASE 13 KD-B SUBUNIT"/>
    <property type="match status" value="1"/>
</dbReference>
<evidence type="ECO:0000256" key="8">
    <source>
        <dbReference type="ARBA" id="ARBA00023136"/>
    </source>
</evidence>
<dbReference type="GO" id="GO:0005743">
    <property type="term" value="C:mitochondrial inner membrane"/>
    <property type="evidence" value="ECO:0007669"/>
    <property type="project" value="UniProtKB-SubCell"/>
</dbReference>
<name>A0A3D8S051_9HELO</name>
<proteinExistence type="inferred from homology"/>
<comment type="similarity">
    <text evidence="2">Belongs to the complex I NDUFA5 subunit family.</text>
</comment>
<evidence type="ECO:0000256" key="5">
    <source>
        <dbReference type="ARBA" id="ARBA00022792"/>
    </source>
</evidence>
<evidence type="ECO:0000256" key="7">
    <source>
        <dbReference type="ARBA" id="ARBA00023128"/>
    </source>
</evidence>
<evidence type="ECO:0000313" key="9">
    <source>
        <dbReference type="EMBL" id="RDW79666.1"/>
    </source>
</evidence>
<evidence type="ECO:0000256" key="2">
    <source>
        <dbReference type="ARBA" id="ARBA00010261"/>
    </source>
</evidence>
<keyword evidence="8" id="KW-0472">Membrane</keyword>
<comment type="subcellular location">
    <subcellularLocation>
        <location evidence="1">Mitochondrion inner membrane</location>
        <topology evidence="1">Peripheral membrane protein</topology>
        <orientation evidence="1">Matrix side</orientation>
    </subcellularLocation>
</comment>
<keyword evidence="3" id="KW-0813">Transport</keyword>